<dbReference type="CDD" id="cd03484">
    <property type="entry name" value="MutL_Trans_hPMS_2_like"/>
    <property type="match status" value="1"/>
</dbReference>
<keyword evidence="9" id="KW-1185">Reference proteome</keyword>
<dbReference type="InterPro" id="IPR014721">
    <property type="entry name" value="Ribsml_uS5_D2-typ_fold_subgr"/>
</dbReference>
<evidence type="ECO:0000313" key="7">
    <source>
        <dbReference type="EMBL" id="CAF3524128.1"/>
    </source>
</evidence>
<evidence type="ECO:0000313" key="5">
    <source>
        <dbReference type="EMBL" id="CAF0745405.1"/>
    </source>
</evidence>
<dbReference type="EMBL" id="CAJOBC010000040">
    <property type="protein sequence ID" value="CAF3524128.1"/>
    <property type="molecule type" value="Genomic_DNA"/>
</dbReference>
<dbReference type="CDD" id="cd16926">
    <property type="entry name" value="HATPase_MutL-MLH-PMS-like"/>
    <property type="match status" value="1"/>
</dbReference>
<gene>
    <name evidence="5" type="ORF">GPM918_LOCUS509</name>
    <name evidence="6" type="ORF">OVA965_LOCUS23373</name>
    <name evidence="7" type="ORF">SRO942_LOCUS510</name>
    <name evidence="8" type="ORF">TMI583_LOCUS24090</name>
</gene>
<evidence type="ECO:0000259" key="3">
    <source>
        <dbReference type="SMART" id="SM00853"/>
    </source>
</evidence>
<dbReference type="NCBIfam" id="TIGR00585">
    <property type="entry name" value="mutl"/>
    <property type="match status" value="1"/>
</dbReference>
<dbReference type="GO" id="GO:0006298">
    <property type="term" value="P:mismatch repair"/>
    <property type="evidence" value="ECO:0007669"/>
    <property type="project" value="InterPro"/>
</dbReference>
<dbReference type="InterPro" id="IPR020568">
    <property type="entry name" value="Ribosomal_Su5_D2-typ_SF"/>
</dbReference>
<dbReference type="InterPro" id="IPR036890">
    <property type="entry name" value="HATPase_C_sf"/>
</dbReference>
<proteinExistence type="inferred from homology"/>
<dbReference type="Proteomes" id="UP000682733">
    <property type="component" value="Unassembled WGS sequence"/>
</dbReference>
<dbReference type="SUPFAM" id="SSF55874">
    <property type="entry name" value="ATPase domain of HSP90 chaperone/DNA topoisomerase II/histidine kinase"/>
    <property type="match status" value="1"/>
</dbReference>
<dbReference type="PANTHER" id="PTHR10073:SF52">
    <property type="entry name" value="MISMATCH REPAIR ENDONUCLEASE PMS2"/>
    <property type="match status" value="1"/>
</dbReference>
<dbReference type="GO" id="GO:0016887">
    <property type="term" value="F:ATP hydrolysis activity"/>
    <property type="evidence" value="ECO:0007669"/>
    <property type="project" value="InterPro"/>
</dbReference>
<organism evidence="5 9">
    <name type="scientific">Didymodactylos carnosus</name>
    <dbReference type="NCBI Taxonomy" id="1234261"/>
    <lineage>
        <taxon>Eukaryota</taxon>
        <taxon>Metazoa</taxon>
        <taxon>Spiralia</taxon>
        <taxon>Gnathifera</taxon>
        <taxon>Rotifera</taxon>
        <taxon>Eurotatoria</taxon>
        <taxon>Bdelloidea</taxon>
        <taxon>Philodinida</taxon>
        <taxon>Philodinidae</taxon>
        <taxon>Didymodactylos</taxon>
    </lineage>
</organism>
<dbReference type="InterPro" id="IPR042120">
    <property type="entry name" value="MutL_C_dimsub"/>
</dbReference>
<dbReference type="InterPro" id="IPR002099">
    <property type="entry name" value="MutL/Mlh/PMS"/>
</dbReference>
<dbReference type="Gene3D" id="3.30.565.10">
    <property type="entry name" value="Histidine kinase-like ATPase, C-terminal domain"/>
    <property type="match status" value="1"/>
</dbReference>
<keyword evidence="2" id="KW-0227">DNA damage</keyword>
<dbReference type="InterPro" id="IPR014762">
    <property type="entry name" value="DNA_mismatch_repair_CS"/>
</dbReference>
<dbReference type="PROSITE" id="PS00058">
    <property type="entry name" value="DNA_MISMATCH_REPAIR_1"/>
    <property type="match status" value="1"/>
</dbReference>
<dbReference type="GO" id="GO:0030983">
    <property type="term" value="F:mismatched DNA binding"/>
    <property type="evidence" value="ECO:0007669"/>
    <property type="project" value="InterPro"/>
</dbReference>
<dbReference type="Pfam" id="PF08676">
    <property type="entry name" value="MutL_C"/>
    <property type="match status" value="1"/>
</dbReference>
<dbReference type="SUPFAM" id="SSF54211">
    <property type="entry name" value="Ribosomal protein S5 domain 2-like"/>
    <property type="match status" value="1"/>
</dbReference>
<dbReference type="EMBL" id="CAJNOQ010000040">
    <property type="protein sequence ID" value="CAF0745405.1"/>
    <property type="molecule type" value="Genomic_DNA"/>
</dbReference>
<dbReference type="GO" id="GO:0140664">
    <property type="term" value="F:ATP-dependent DNA damage sensor activity"/>
    <property type="evidence" value="ECO:0007669"/>
    <property type="project" value="InterPro"/>
</dbReference>
<reference evidence="5" key="1">
    <citation type="submission" date="2021-02" db="EMBL/GenBank/DDBJ databases">
        <authorList>
            <person name="Nowell W R."/>
        </authorList>
    </citation>
    <scope>NUCLEOTIDE SEQUENCE</scope>
</reference>
<dbReference type="SMART" id="SM01340">
    <property type="entry name" value="DNA_mis_repair"/>
    <property type="match status" value="1"/>
</dbReference>
<evidence type="ECO:0000313" key="8">
    <source>
        <dbReference type="EMBL" id="CAF3998605.1"/>
    </source>
</evidence>
<dbReference type="Pfam" id="PF13589">
    <property type="entry name" value="HATPase_c_3"/>
    <property type="match status" value="1"/>
</dbReference>
<dbReference type="GO" id="GO:0005524">
    <property type="term" value="F:ATP binding"/>
    <property type="evidence" value="ECO:0007669"/>
    <property type="project" value="InterPro"/>
</dbReference>
<evidence type="ECO:0000313" key="9">
    <source>
        <dbReference type="Proteomes" id="UP000663829"/>
    </source>
</evidence>
<dbReference type="SUPFAM" id="SSF118116">
    <property type="entry name" value="DNA mismatch repair protein MutL"/>
    <property type="match status" value="1"/>
</dbReference>
<feature type="domain" description="MutL C-terminal dimerisation" evidence="3">
    <location>
        <begin position="678"/>
        <end position="835"/>
    </location>
</feature>
<dbReference type="Gene3D" id="3.30.1540.20">
    <property type="entry name" value="MutL, C-terminal domain, dimerisation subdomain"/>
    <property type="match status" value="1"/>
</dbReference>
<feature type="domain" description="DNA mismatch repair protein S5" evidence="4">
    <location>
        <begin position="213"/>
        <end position="354"/>
    </location>
</feature>
<dbReference type="FunFam" id="3.30.1370.100:FF:000001">
    <property type="entry name" value="Mismatch repair endonuclease pms1, putative"/>
    <property type="match status" value="1"/>
</dbReference>
<dbReference type="Proteomes" id="UP000681722">
    <property type="component" value="Unassembled WGS sequence"/>
</dbReference>
<dbReference type="InterPro" id="IPR014790">
    <property type="entry name" value="MutL_C"/>
</dbReference>
<dbReference type="OrthoDB" id="10254304at2759"/>
<dbReference type="EMBL" id="CAJNOK010013595">
    <property type="protein sequence ID" value="CAF1187575.1"/>
    <property type="molecule type" value="Genomic_DNA"/>
</dbReference>
<comment type="caution">
    <text evidence="5">The sequence shown here is derived from an EMBL/GenBank/DDBJ whole genome shotgun (WGS) entry which is preliminary data.</text>
</comment>
<dbReference type="FunFam" id="3.30.565.10:FF:000014">
    <property type="entry name" value="Mismatch repair endonuclease pms1, putative"/>
    <property type="match status" value="1"/>
</dbReference>
<dbReference type="Proteomes" id="UP000677228">
    <property type="component" value="Unassembled WGS sequence"/>
</dbReference>
<dbReference type="EMBL" id="CAJOBA010035123">
    <property type="protein sequence ID" value="CAF3998605.1"/>
    <property type="molecule type" value="Genomic_DNA"/>
</dbReference>
<evidence type="ECO:0000256" key="1">
    <source>
        <dbReference type="ARBA" id="ARBA00006082"/>
    </source>
</evidence>
<dbReference type="Gene3D" id="3.30.230.10">
    <property type="match status" value="1"/>
</dbReference>
<dbReference type="InterPro" id="IPR042121">
    <property type="entry name" value="MutL_C_regsub"/>
</dbReference>
<evidence type="ECO:0000313" key="6">
    <source>
        <dbReference type="EMBL" id="CAF1187575.1"/>
    </source>
</evidence>
<dbReference type="InterPro" id="IPR037198">
    <property type="entry name" value="MutL_C_sf"/>
</dbReference>
<evidence type="ECO:0000259" key="4">
    <source>
        <dbReference type="SMART" id="SM01340"/>
    </source>
</evidence>
<dbReference type="InterPro" id="IPR038973">
    <property type="entry name" value="MutL/Mlh/Pms-like"/>
</dbReference>
<sequence>MDARTRVRICSGQVIISLASAVKELIENSLDADATKIQITFENHGSDLIEVTDNGQGVEETNFGVLVQRYHTSKIQDLDDLLRLSTYGFRGEALNSICTLSQLTVLTRHKSAACGTKLTFDKDGKILQKIPCAREVGTTMSVRSLFSTYPVRRKEFLSNVKREYSKVLHLIQSYALICKNVQISCTNKSTEHNNTSSTIQLTTTPHATIKENIIDLHGTKFIDHLIEIKPEQQDTSNNDVDDEDGGKENQDELISKFKLEGFISIAQHGNGRSASDRQYLYINSRPCDNARLIKIINEIYRSFNPQQYPILILNILIDKSSIDINVTPDKRKIFIHEEDKLVLYLRSKLNKLFETNNGVYIRFNSLLLPSTSTAKPNELKERIIENMKRNYSKTTTAIENDTPKAKQMKLDHFIKQQDTTLNTDAQQQRISVSDETLVNADDILLSEDESTQTSNSSTTPVNQTIVEAVASRILPAVGVFTTIGSPNEENEKKSSLCTQDRQFYTFEQYPIKNHSSNQPTTMATTVETYHDKILTSPSKQELFYRLKQLRQQDTETDDLAKTDHDLQTYSQQTKTDVNLQTYPQQTKTDLDSTITTTPKITTDDQTEPTVRSYKTVEMTVKFDFEKLKRRWEMKQNKKNNAQPAPSNFEAKISVEDNQAAEIELQRQIDKTDFKIMNIIGQFNLGFIITCLDRKNLFIIDQHAADEIYNFHMLQETTQFEYQKLLLPKYLSLDYSQELILKQHLNVFKKLGFDISIDEQAPIGKRCQMSTCPTAKSMFFGPDDVDEILNYLTDSCGSGNVDEENSSIDQYYVSSKLRKLYASKACRKSVMIGSALSYNKMRIITDHLSTIQKPWNCPHGRPTIRHLFNFDQIESTFIDGYVVQKSKLDNKN</sequence>
<evidence type="ECO:0000256" key="2">
    <source>
        <dbReference type="ARBA" id="ARBA00022763"/>
    </source>
</evidence>
<dbReference type="InterPro" id="IPR013507">
    <property type="entry name" value="DNA_mismatch_S5_2-like"/>
</dbReference>
<dbReference type="SMART" id="SM00853">
    <property type="entry name" value="MutL_C"/>
    <property type="match status" value="1"/>
</dbReference>
<protein>
    <submittedName>
        <fullName evidence="5">Uncharacterized protein</fullName>
    </submittedName>
</protein>
<name>A0A813P963_9BILA</name>
<dbReference type="AlphaFoldDB" id="A0A813P963"/>
<accession>A0A813P963</accession>
<comment type="similarity">
    <text evidence="1">Belongs to the DNA mismatch repair MutL/HexB family.</text>
</comment>
<dbReference type="Pfam" id="PF01119">
    <property type="entry name" value="DNA_mis_repair"/>
    <property type="match status" value="1"/>
</dbReference>
<dbReference type="GO" id="GO:0032389">
    <property type="term" value="C:MutLalpha complex"/>
    <property type="evidence" value="ECO:0007669"/>
    <property type="project" value="TreeGrafter"/>
</dbReference>
<dbReference type="PANTHER" id="PTHR10073">
    <property type="entry name" value="DNA MISMATCH REPAIR PROTEIN MLH, PMS, MUTL"/>
    <property type="match status" value="1"/>
</dbReference>
<dbReference type="Proteomes" id="UP000663829">
    <property type="component" value="Unassembled WGS sequence"/>
</dbReference>
<dbReference type="Gene3D" id="3.30.1370.100">
    <property type="entry name" value="MutL, C-terminal domain, regulatory subdomain"/>
    <property type="match status" value="1"/>
</dbReference>